<feature type="compositionally biased region" description="Acidic residues" evidence="10">
    <location>
        <begin position="1"/>
        <end position="18"/>
    </location>
</feature>
<dbReference type="SUPFAM" id="SSF48452">
    <property type="entry name" value="TPR-like"/>
    <property type="match status" value="2"/>
</dbReference>
<evidence type="ECO:0000256" key="6">
    <source>
        <dbReference type="ARBA" id="ARBA00022803"/>
    </source>
</evidence>
<evidence type="ECO:0000256" key="3">
    <source>
        <dbReference type="ARBA" id="ARBA00022679"/>
    </source>
</evidence>
<evidence type="ECO:0000313" key="11">
    <source>
        <dbReference type="EMBL" id="CAF0809351.1"/>
    </source>
</evidence>
<dbReference type="GO" id="GO:0106274">
    <property type="term" value="F:NAD+-protein-arginine ADP-ribosyltransferase activity"/>
    <property type="evidence" value="ECO:0007669"/>
    <property type="project" value="UniProtKB-EC"/>
</dbReference>
<evidence type="ECO:0000256" key="9">
    <source>
        <dbReference type="RuleBase" id="RU361228"/>
    </source>
</evidence>
<evidence type="ECO:0000256" key="2">
    <source>
        <dbReference type="ARBA" id="ARBA00022676"/>
    </source>
</evidence>
<feature type="repeat" description="TPR" evidence="8">
    <location>
        <begin position="655"/>
        <end position="688"/>
    </location>
</feature>
<evidence type="ECO:0000256" key="4">
    <source>
        <dbReference type="ARBA" id="ARBA00022695"/>
    </source>
</evidence>
<dbReference type="PROSITE" id="PS50293">
    <property type="entry name" value="TPR_REGION"/>
    <property type="match status" value="3"/>
</dbReference>
<keyword evidence="9" id="KW-0520">NAD</keyword>
<feature type="repeat" description="TPR" evidence="8">
    <location>
        <begin position="571"/>
        <end position="604"/>
    </location>
</feature>
<dbReference type="Pfam" id="PF13181">
    <property type="entry name" value="TPR_8"/>
    <property type="match status" value="1"/>
</dbReference>
<evidence type="ECO:0000313" key="13">
    <source>
        <dbReference type="Proteomes" id="UP000663860"/>
    </source>
</evidence>
<sequence>MDNVEDITIDIGNDDDRDGEEKSNLRNIDTASPPSENDKIPTYQTANIRIAQNFLIVWLDKIFNEVDHADCIDSITQLREIVNTVQIFSNIDQCIDFISSIEDEKIFIISSEEFGQTIVPIVHDMSQIHSIYVSSEQTIQDEEWIDEWSKIKGIFNSITLICEELKLAVDVCDQNSVRVSFIKSADRFANKSLDELDQSFMCIQILKEILPEIDFDQSHFKDFIKYCREEIFVNNDAELYNVDKLEQEYHRRDPIWWYTSNSFLYSMLNRALHTMEIDLIMKMGFFIRDLHQNITELHAEQYKKQNRKNSFTVYRGQGLSQVDFDELKETQGGLMLFNNFILTSLDRATSLATAESSQENPDYVGVVFEITINLSTSCTSFVNIRDVSYFQNEQKMLLTMHSAFRIGQIKQIEGDTDRLWQVNLTLTNSNNNLQLNHLTEHIRKEIDPNHKGWYQLGYLMIKLGKFDKAQQVFDIMLEQTTDINEKAKLYHALGLVSHNQGRHQEAIDFFENSIEINQQILPPIHIDLAASYNGLGSVYNSMNKYSRAVMYYEKAFQIYEKTLPAEHLDLADLYNNFGEVYNNMQEYSEALTYYEKVLEIKQKALFPSHPDLATCHSNIGLLHNTMGEYSKALFSHKKALEIRQKSLVQNHPNLAISYKNIGEVYYNMQEYSEALIYYEKALEIEQKEFTPYHASLADTFNSIAGVYDELNEHLKALTNYEKALYIFHEILPPNHPSFAISYNNIAGLYDAMEDYLQALLYYKKALDISYKTFPSNHPYFAPLYGHIGMVYVRIGDQITALEYYERALELSELSLPSNHPHLKLYKESIEYIKKNL</sequence>
<dbReference type="SMART" id="SM00028">
    <property type="entry name" value="TPR"/>
    <property type="match status" value="9"/>
</dbReference>
<evidence type="ECO:0000313" key="12">
    <source>
        <dbReference type="EMBL" id="CAF3803036.1"/>
    </source>
</evidence>
<dbReference type="Gene3D" id="1.25.40.10">
    <property type="entry name" value="Tetratricopeptide repeat domain"/>
    <property type="match status" value="3"/>
</dbReference>
<dbReference type="PANTHER" id="PTHR45641:SF19">
    <property type="entry name" value="NEPHROCYSTIN-3"/>
    <property type="match status" value="1"/>
</dbReference>
<keyword evidence="4" id="KW-0548">Nucleotidyltransferase</keyword>
<evidence type="ECO:0000256" key="8">
    <source>
        <dbReference type="PROSITE-ProRule" id="PRU00339"/>
    </source>
</evidence>
<keyword evidence="6 8" id="KW-0802">TPR repeat</keyword>
<dbReference type="InterPro" id="IPR011990">
    <property type="entry name" value="TPR-like_helical_dom_sf"/>
</dbReference>
<evidence type="ECO:0000256" key="10">
    <source>
        <dbReference type="SAM" id="MobiDB-lite"/>
    </source>
</evidence>
<dbReference type="Pfam" id="PF01129">
    <property type="entry name" value="ART"/>
    <property type="match status" value="1"/>
</dbReference>
<dbReference type="Proteomes" id="UP000663860">
    <property type="component" value="Unassembled WGS sequence"/>
</dbReference>
<feature type="compositionally biased region" description="Polar residues" evidence="10">
    <location>
        <begin position="25"/>
        <end position="35"/>
    </location>
</feature>
<comment type="caution">
    <text evidence="11">The sequence shown here is derived from an EMBL/GenBank/DDBJ whole genome shotgun (WGS) entry which is preliminary data.</text>
</comment>
<name>A0A813TH97_9BILA</name>
<feature type="repeat" description="TPR" evidence="8">
    <location>
        <begin position="450"/>
        <end position="483"/>
    </location>
</feature>
<keyword evidence="3 9" id="KW-0808">Transferase</keyword>
<dbReference type="EMBL" id="CAJOBB010001067">
    <property type="protein sequence ID" value="CAF3803036.1"/>
    <property type="molecule type" value="Genomic_DNA"/>
</dbReference>
<feature type="repeat" description="TPR" evidence="8">
    <location>
        <begin position="487"/>
        <end position="520"/>
    </location>
</feature>
<feature type="repeat" description="TPR" evidence="8">
    <location>
        <begin position="739"/>
        <end position="772"/>
    </location>
</feature>
<feature type="repeat" description="TPR" evidence="8">
    <location>
        <begin position="529"/>
        <end position="562"/>
    </location>
</feature>
<dbReference type="InterPro" id="IPR019734">
    <property type="entry name" value="TPR_rpt"/>
</dbReference>
<proteinExistence type="inferred from homology"/>
<dbReference type="GO" id="GO:0016779">
    <property type="term" value="F:nucleotidyltransferase activity"/>
    <property type="evidence" value="ECO:0007669"/>
    <property type="project" value="UniProtKB-KW"/>
</dbReference>
<dbReference type="InterPro" id="IPR000768">
    <property type="entry name" value="ART"/>
</dbReference>
<dbReference type="Pfam" id="PF13424">
    <property type="entry name" value="TPR_12"/>
    <property type="match status" value="4"/>
</dbReference>
<dbReference type="EMBL" id="CAJNOE010000048">
    <property type="protein sequence ID" value="CAF0809351.1"/>
    <property type="molecule type" value="Genomic_DNA"/>
</dbReference>
<reference evidence="11" key="1">
    <citation type="submission" date="2021-02" db="EMBL/GenBank/DDBJ databases">
        <authorList>
            <person name="Nowell W R."/>
        </authorList>
    </citation>
    <scope>NUCLEOTIDE SEQUENCE</scope>
</reference>
<comment type="similarity">
    <text evidence="1 9">Belongs to the Arg-specific ADP-ribosyltransferase family.</text>
</comment>
<feature type="repeat" description="TPR" evidence="8">
    <location>
        <begin position="613"/>
        <end position="646"/>
    </location>
</feature>
<dbReference type="PANTHER" id="PTHR45641">
    <property type="entry name" value="TETRATRICOPEPTIDE REPEAT PROTEIN (AFU_ORTHOLOGUE AFUA_6G03870)"/>
    <property type="match status" value="1"/>
</dbReference>
<evidence type="ECO:0000256" key="5">
    <source>
        <dbReference type="ARBA" id="ARBA00022737"/>
    </source>
</evidence>
<keyword evidence="5" id="KW-0677">Repeat</keyword>
<keyword evidence="9" id="KW-0521">NADP</keyword>
<dbReference type="Gene3D" id="3.90.176.10">
    <property type="entry name" value="Toxin ADP-ribosyltransferase, Chain A, domain 1"/>
    <property type="match status" value="1"/>
</dbReference>
<evidence type="ECO:0000256" key="1">
    <source>
        <dbReference type="ARBA" id="ARBA00009558"/>
    </source>
</evidence>
<dbReference type="PROSITE" id="PS51996">
    <property type="entry name" value="TR_MART"/>
    <property type="match status" value="1"/>
</dbReference>
<dbReference type="EC" id="2.4.2.31" evidence="9"/>
<comment type="catalytic activity">
    <reaction evidence="7 9">
        <text>L-arginyl-[protein] + NAD(+) = N(omega)-(ADP-D-ribosyl)-L-arginyl-[protein] + nicotinamide + H(+)</text>
        <dbReference type="Rhea" id="RHEA:19149"/>
        <dbReference type="Rhea" id="RHEA-COMP:10532"/>
        <dbReference type="Rhea" id="RHEA-COMP:15087"/>
        <dbReference type="ChEBI" id="CHEBI:15378"/>
        <dbReference type="ChEBI" id="CHEBI:17154"/>
        <dbReference type="ChEBI" id="CHEBI:29965"/>
        <dbReference type="ChEBI" id="CHEBI:57540"/>
        <dbReference type="ChEBI" id="CHEBI:142554"/>
        <dbReference type="EC" id="2.4.2.31"/>
    </reaction>
</comment>
<feature type="repeat" description="TPR" evidence="8">
    <location>
        <begin position="781"/>
        <end position="814"/>
    </location>
</feature>
<protein>
    <recommendedName>
        <fullName evidence="9">NAD(P)(+)--arginine ADP-ribosyltransferase</fullName>
        <ecNumber evidence="9">2.4.2.31</ecNumber>
    </recommendedName>
    <alternativeName>
        <fullName evidence="9">Mono(ADP-ribosyl)transferase</fullName>
    </alternativeName>
</protein>
<accession>A0A813TH97</accession>
<dbReference type="SUPFAM" id="SSF56399">
    <property type="entry name" value="ADP-ribosylation"/>
    <property type="match status" value="1"/>
</dbReference>
<dbReference type="Proteomes" id="UP000663868">
    <property type="component" value="Unassembled WGS sequence"/>
</dbReference>
<keyword evidence="2 9" id="KW-0328">Glycosyltransferase</keyword>
<evidence type="ECO:0000256" key="7">
    <source>
        <dbReference type="ARBA" id="ARBA00047597"/>
    </source>
</evidence>
<feature type="region of interest" description="Disordered" evidence="10">
    <location>
        <begin position="1"/>
        <end position="40"/>
    </location>
</feature>
<gene>
    <name evidence="11" type="ORF">IZO911_LOCUS7372</name>
    <name evidence="12" type="ORF">KXQ929_LOCUS17157</name>
</gene>
<dbReference type="AlphaFoldDB" id="A0A813TH97"/>
<dbReference type="PROSITE" id="PS50005">
    <property type="entry name" value="TPR"/>
    <property type="match status" value="8"/>
</dbReference>
<organism evidence="11 13">
    <name type="scientific">Adineta steineri</name>
    <dbReference type="NCBI Taxonomy" id="433720"/>
    <lineage>
        <taxon>Eukaryota</taxon>
        <taxon>Metazoa</taxon>
        <taxon>Spiralia</taxon>
        <taxon>Gnathifera</taxon>
        <taxon>Rotifera</taxon>
        <taxon>Eurotatoria</taxon>
        <taxon>Bdelloidea</taxon>
        <taxon>Adinetida</taxon>
        <taxon>Adinetidae</taxon>
        <taxon>Adineta</taxon>
    </lineage>
</organism>